<comment type="caution">
    <text evidence="3">The sequence shown here is derived from an EMBL/GenBank/DDBJ whole genome shotgun (WGS) entry which is preliminary data.</text>
</comment>
<dbReference type="OrthoDB" id="9810615at2"/>
<dbReference type="STRING" id="1713.GCA_000718325_03203"/>
<organism evidence="3 4">
    <name type="scientific">Oerskovia turbata</name>
    <dbReference type="NCBI Taxonomy" id="1713"/>
    <lineage>
        <taxon>Bacteria</taxon>
        <taxon>Bacillati</taxon>
        <taxon>Actinomycetota</taxon>
        <taxon>Actinomycetes</taxon>
        <taxon>Micrococcales</taxon>
        <taxon>Cellulomonadaceae</taxon>
        <taxon>Oerskovia</taxon>
    </lineage>
</organism>
<sequence length="266" mass="28298">MSTGPALDPEILDFYTDRYREERRLHATAHGRLELLRTRELLDRFLPSPPGRVVDVGGATGVHAAWLAEVGFEVDLIDPVPSHVAQAGEVPGVRAQVGDARTLPFGDASADVVLLLGPLYHLTARADRLLALREAARVGRRGGVVAVAAISRYAGLLELAAVGEVSDVTEPSLRRAIETGVNDPRSGFTTAYFHRPDELAREMAEAGLAEVAVYGVEGPSAPALDNLPLDEAEPLLGSAIRAARLLEQDPALIAASPHFLAFGRVG</sequence>
<dbReference type="Pfam" id="PF08241">
    <property type="entry name" value="Methyltransf_11"/>
    <property type="match status" value="1"/>
</dbReference>
<evidence type="ECO:0000313" key="5">
    <source>
        <dbReference type="Proteomes" id="UP000290517"/>
    </source>
</evidence>
<dbReference type="Gene3D" id="3.40.50.150">
    <property type="entry name" value="Vaccinia Virus protein VP39"/>
    <property type="match status" value="1"/>
</dbReference>
<reference evidence="4 5" key="1">
    <citation type="submission" date="2019-01" db="EMBL/GenBank/DDBJ databases">
        <title>Oerskovia turbata Genome sequencing and assembly.</title>
        <authorList>
            <person name="Dou T."/>
        </authorList>
    </citation>
    <scope>NUCLEOTIDE SEQUENCE [LARGE SCALE GENOMIC DNA]</scope>
    <source>
        <strain evidence="3 4">JCM12123</strain>
        <strain evidence="2 5">JCM3160</strain>
    </source>
</reference>
<evidence type="ECO:0000259" key="1">
    <source>
        <dbReference type="Pfam" id="PF08241"/>
    </source>
</evidence>
<protein>
    <submittedName>
        <fullName evidence="3">Class I SAM-dependent methyltransferase</fullName>
    </submittedName>
</protein>
<keyword evidence="3" id="KW-0489">Methyltransferase</keyword>
<dbReference type="CDD" id="cd02440">
    <property type="entry name" value="AdoMet_MTases"/>
    <property type="match status" value="1"/>
</dbReference>
<feature type="domain" description="Methyltransferase type 11" evidence="1">
    <location>
        <begin position="54"/>
        <end position="146"/>
    </location>
</feature>
<evidence type="ECO:0000313" key="2">
    <source>
        <dbReference type="EMBL" id="RXR22376.1"/>
    </source>
</evidence>
<dbReference type="SUPFAM" id="SSF53335">
    <property type="entry name" value="S-adenosyl-L-methionine-dependent methyltransferases"/>
    <property type="match status" value="1"/>
</dbReference>
<dbReference type="Proteomes" id="UP000289805">
    <property type="component" value="Unassembled WGS sequence"/>
</dbReference>
<keyword evidence="3" id="KW-0808">Transferase</keyword>
<dbReference type="Proteomes" id="UP000290517">
    <property type="component" value="Unassembled WGS sequence"/>
</dbReference>
<dbReference type="RefSeq" id="WP_030152759.1">
    <property type="nucleotide sequence ID" value="NZ_JOFV01000018.1"/>
</dbReference>
<dbReference type="InterPro" id="IPR013216">
    <property type="entry name" value="Methyltransf_11"/>
</dbReference>
<gene>
    <name evidence="2" type="ORF">EQW73_16675</name>
    <name evidence="3" type="ORF">EQW78_14110</name>
</gene>
<dbReference type="AlphaFoldDB" id="A0A4Q1KQW5"/>
<name>A0A4Q1KQW5_9CELL</name>
<proteinExistence type="predicted"/>
<dbReference type="EMBL" id="SDJR01000013">
    <property type="protein sequence ID" value="RXR22376.1"/>
    <property type="molecule type" value="Genomic_DNA"/>
</dbReference>
<accession>A0A4Q1KQW5</accession>
<dbReference type="GO" id="GO:0032259">
    <property type="term" value="P:methylation"/>
    <property type="evidence" value="ECO:0007669"/>
    <property type="project" value="UniProtKB-KW"/>
</dbReference>
<evidence type="ECO:0000313" key="3">
    <source>
        <dbReference type="EMBL" id="RXR32441.1"/>
    </source>
</evidence>
<keyword evidence="5" id="KW-1185">Reference proteome</keyword>
<evidence type="ECO:0000313" key="4">
    <source>
        <dbReference type="Proteomes" id="UP000289805"/>
    </source>
</evidence>
<dbReference type="GO" id="GO:0008757">
    <property type="term" value="F:S-adenosylmethionine-dependent methyltransferase activity"/>
    <property type="evidence" value="ECO:0007669"/>
    <property type="project" value="InterPro"/>
</dbReference>
<dbReference type="InterPro" id="IPR029063">
    <property type="entry name" value="SAM-dependent_MTases_sf"/>
</dbReference>
<dbReference type="EMBL" id="SDJQ01000018">
    <property type="protein sequence ID" value="RXR32441.1"/>
    <property type="molecule type" value="Genomic_DNA"/>
</dbReference>